<dbReference type="Gene3D" id="3.40.50.2300">
    <property type="match status" value="1"/>
</dbReference>
<dbReference type="Gene3D" id="2.170.260.10">
    <property type="entry name" value="paz domain"/>
    <property type="match status" value="1"/>
</dbReference>
<evidence type="ECO:0000259" key="3">
    <source>
        <dbReference type="PROSITE" id="PS50821"/>
    </source>
</evidence>
<evidence type="ECO:0000313" key="6">
    <source>
        <dbReference type="Proteomes" id="UP000039865"/>
    </source>
</evidence>
<dbReference type="PROSITE" id="PS50822">
    <property type="entry name" value="PIWI"/>
    <property type="match status" value="1"/>
</dbReference>
<accession>A0A078AGC0</accession>
<feature type="compositionally biased region" description="Low complexity" evidence="2">
    <location>
        <begin position="1"/>
        <end position="27"/>
    </location>
</feature>
<feature type="domain" description="PAZ" evidence="3">
    <location>
        <begin position="262"/>
        <end position="363"/>
    </location>
</feature>
<sequence length="860" mass="99626">MDFKRGQPYRQGGFQQQQRGGFQGPQRSNISQQYQQYPIKLITNNFKITRHKDHGVIYTYSVDFIPGAIVGGKSAFTLSEQDLQKLKEDEANMSLSKISQSTDLTTVGNLENYQRFKIMAIQRESLRKIFGNHVFIGTNMFSTALIEEEISVETQKPFLGRQYTIVFKKVSEFMFDDLGKLKMEDHPVALGFINNIIKSCLRSSNLVQIGRTPRFFDPDKSKFHKQVQIWPGFFTSSWIFQSGLYLIIDNISKYLSNDNCYSIIDEMLAKHESQEYISREFEGSIVMVCYGQRRTYKVQRIRWDLSPKTYYFNSGEDNKRSSMLEYLIKAYGTPLTYANQPLLEIKQKRQSIFLPPELCIMVGLPPSVRNDMRVQIEIRKKIFQEPAERLQNLESLSKKLSLQKDLKDWNLEISQQSDQIDAQVLKRPLIYDNIESQQSQHADNSVLRTIVHQPIDLEKWAIFCAERDLQYAQMVQDKFYQISNQNNLNIFVEYGDIVSLNNQSTIEDYKDAIRSYFKEYLKYDPAKKASIPISNNKVQFFLVIIPEFVKKEKFYIALKNIINSSYPVISQFVTVKTLSLYKDRVYMNILRQINAKLGGDLWRMKFSEEIPERTMVFGIDVCHKGRQSVIGFVATYDKYLCKYYTQASPQPVKGQEIISSSILAEYFSGSFDAYKEFNNGTLPEHIFIYRDGVGDATRQIVIDEEIVQLRKTFQNYFKDADGKVNEPTLTLIFVNKRVRQRFFQMQGNSIQNPPAGTCVDQGFVEQSEVINGKFDFFLVPHQATQGAVKPTHFYVGENNSKIPKAAIINFTYALCYGYYNWPDSIKVPAPCMLADKLAMYRTEVGNIPAVVDMHKLPFFL</sequence>
<dbReference type="Pfam" id="PF02171">
    <property type="entry name" value="Piwi"/>
    <property type="match status" value="1"/>
</dbReference>
<evidence type="ECO:0000256" key="1">
    <source>
        <dbReference type="RuleBase" id="RU361178"/>
    </source>
</evidence>
<dbReference type="Gene3D" id="3.30.420.10">
    <property type="entry name" value="Ribonuclease H-like superfamily/Ribonuclease H"/>
    <property type="match status" value="1"/>
</dbReference>
<dbReference type="InterPro" id="IPR012337">
    <property type="entry name" value="RNaseH-like_sf"/>
</dbReference>
<dbReference type="SMART" id="SM00949">
    <property type="entry name" value="PAZ"/>
    <property type="match status" value="1"/>
</dbReference>
<dbReference type="InParanoid" id="A0A078AGC0"/>
<dbReference type="InterPro" id="IPR036085">
    <property type="entry name" value="PAZ_dom_sf"/>
</dbReference>
<proteinExistence type="inferred from homology"/>
<dbReference type="InterPro" id="IPR003165">
    <property type="entry name" value="Piwi"/>
</dbReference>
<dbReference type="OMA" id="RRDFHDT"/>
<keyword evidence="6" id="KW-1185">Reference proteome</keyword>
<gene>
    <name evidence="5" type="primary">Contig15305.g16302</name>
    <name evidence="5" type="ORF">STYLEM_8875</name>
</gene>
<dbReference type="AlphaFoldDB" id="A0A078AGC0"/>
<dbReference type="Pfam" id="PF02170">
    <property type="entry name" value="PAZ"/>
    <property type="match status" value="1"/>
</dbReference>
<name>A0A078AGC0_STYLE</name>
<feature type="region of interest" description="Disordered" evidence="2">
    <location>
        <begin position="1"/>
        <end position="28"/>
    </location>
</feature>
<evidence type="ECO:0000313" key="5">
    <source>
        <dbReference type="EMBL" id="CDW79883.1"/>
    </source>
</evidence>
<reference evidence="5 6" key="1">
    <citation type="submission" date="2014-06" db="EMBL/GenBank/DDBJ databases">
        <authorList>
            <person name="Swart Estienne"/>
        </authorList>
    </citation>
    <scope>NUCLEOTIDE SEQUENCE [LARGE SCALE GENOMIC DNA]</scope>
    <source>
        <strain evidence="5 6">130c</strain>
    </source>
</reference>
<dbReference type="Proteomes" id="UP000039865">
    <property type="component" value="Unassembled WGS sequence"/>
</dbReference>
<dbReference type="SUPFAM" id="SSF53098">
    <property type="entry name" value="Ribonuclease H-like"/>
    <property type="match status" value="1"/>
</dbReference>
<organism evidence="5 6">
    <name type="scientific">Stylonychia lemnae</name>
    <name type="common">Ciliate</name>
    <dbReference type="NCBI Taxonomy" id="5949"/>
    <lineage>
        <taxon>Eukaryota</taxon>
        <taxon>Sar</taxon>
        <taxon>Alveolata</taxon>
        <taxon>Ciliophora</taxon>
        <taxon>Intramacronucleata</taxon>
        <taxon>Spirotrichea</taxon>
        <taxon>Stichotrichia</taxon>
        <taxon>Sporadotrichida</taxon>
        <taxon>Oxytrichidae</taxon>
        <taxon>Stylonychinae</taxon>
        <taxon>Stylonychia</taxon>
    </lineage>
</organism>
<comment type="similarity">
    <text evidence="1">Belongs to the argonaute family.</text>
</comment>
<dbReference type="SUPFAM" id="SSF101690">
    <property type="entry name" value="PAZ domain"/>
    <property type="match status" value="1"/>
</dbReference>
<dbReference type="GO" id="GO:0003723">
    <property type="term" value="F:RNA binding"/>
    <property type="evidence" value="ECO:0007669"/>
    <property type="project" value="InterPro"/>
</dbReference>
<dbReference type="PANTHER" id="PTHR22891">
    <property type="entry name" value="EUKARYOTIC TRANSLATION INITIATION FACTOR 2C"/>
    <property type="match status" value="1"/>
</dbReference>
<dbReference type="EMBL" id="CCKQ01008427">
    <property type="protein sequence ID" value="CDW79883.1"/>
    <property type="molecule type" value="Genomic_DNA"/>
</dbReference>
<dbReference type="SMART" id="SM00950">
    <property type="entry name" value="Piwi"/>
    <property type="match status" value="1"/>
</dbReference>
<evidence type="ECO:0000256" key="2">
    <source>
        <dbReference type="SAM" id="MobiDB-lite"/>
    </source>
</evidence>
<protein>
    <submittedName>
        <fullName evidence="5">Piwi-like protein 1</fullName>
    </submittedName>
</protein>
<dbReference type="OrthoDB" id="10252740at2759"/>
<dbReference type="PROSITE" id="PS50821">
    <property type="entry name" value="PAZ"/>
    <property type="match status" value="1"/>
</dbReference>
<feature type="domain" description="Piwi" evidence="4">
    <location>
        <begin position="540"/>
        <end position="838"/>
    </location>
</feature>
<evidence type="ECO:0000259" key="4">
    <source>
        <dbReference type="PROSITE" id="PS50822"/>
    </source>
</evidence>
<dbReference type="InterPro" id="IPR003100">
    <property type="entry name" value="PAZ_dom"/>
</dbReference>
<dbReference type="InterPro" id="IPR036397">
    <property type="entry name" value="RNaseH_sf"/>
</dbReference>